<accession>A0A9X6RKV5</accession>
<comment type="caution">
    <text evidence="4">The sequence shown here is derived from an EMBL/GenBank/DDBJ whole genome shotgun (WGS) entry which is preliminary data.</text>
</comment>
<dbReference type="InterPro" id="IPR001611">
    <property type="entry name" value="Leu-rich_rpt"/>
</dbReference>
<dbReference type="Pfam" id="PF13855">
    <property type="entry name" value="LRR_8"/>
    <property type="match status" value="2"/>
</dbReference>
<keyword evidence="1" id="KW-0433">Leucine-rich repeat</keyword>
<evidence type="ECO:0000313" key="5">
    <source>
        <dbReference type="Proteomes" id="UP000192578"/>
    </source>
</evidence>
<dbReference type="Gene3D" id="3.80.10.10">
    <property type="entry name" value="Ribonuclease Inhibitor"/>
    <property type="match status" value="4"/>
</dbReference>
<proteinExistence type="predicted"/>
<keyword evidence="5" id="KW-1185">Reference proteome</keyword>
<name>A0A9X6RKV5_HYPEX</name>
<dbReference type="PROSITE" id="PS51450">
    <property type="entry name" value="LRR"/>
    <property type="match status" value="2"/>
</dbReference>
<keyword evidence="3" id="KW-0732">Signal</keyword>
<gene>
    <name evidence="4" type="ORF">BV898_16008</name>
</gene>
<evidence type="ECO:0000313" key="4">
    <source>
        <dbReference type="EMBL" id="OWA51529.1"/>
    </source>
</evidence>
<organism evidence="4 5">
    <name type="scientific">Hypsibius exemplaris</name>
    <name type="common">Freshwater tardigrade</name>
    <dbReference type="NCBI Taxonomy" id="2072580"/>
    <lineage>
        <taxon>Eukaryota</taxon>
        <taxon>Metazoa</taxon>
        <taxon>Ecdysozoa</taxon>
        <taxon>Tardigrada</taxon>
        <taxon>Eutardigrada</taxon>
        <taxon>Parachela</taxon>
        <taxon>Hypsibioidea</taxon>
        <taxon>Hypsibiidae</taxon>
        <taxon>Hypsibius</taxon>
    </lineage>
</organism>
<evidence type="ECO:0000256" key="1">
    <source>
        <dbReference type="ARBA" id="ARBA00022614"/>
    </source>
</evidence>
<dbReference type="OrthoDB" id="6363818at2759"/>
<feature type="signal peptide" evidence="3">
    <location>
        <begin position="1"/>
        <end position="23"/>
    </location>
</feature>
<dbReference type="AlphaFoldDB" id="A0A9X6RKV5"/>
<dbReference type="InterPro" id="IPR003591">
    <property type="entry name" value="Leu-rich_rpt_typical-subtyp"/>
</dbReference>
<evidence type="ECO:0000256" key="3">
    <source>
        <dbReference type="SAM" id="SignalP"/>
    </source>
</evidence>
<dbReference type="SMART" id="SM00369">
    <property type="entry name" value="LRR_TYP"/>
    <property type="match status" value="9"/>
</dbReference>
<keyword evidence="2" id="KW-0677">Repeat</keyword>
<dbReference type="InterPro" id="IPR032675">
    <property type="entry name" value="LRR_dom_sf"/>
</dbReference>
<dbReference type="SUPFAM" id="SSF52058">
    <property type="entry name" value="L domain-like"/>
    <property type="match status" value="2"/>
</dbReference>
<protein>
    <submittedName>
        <fullName evidence="4">Leucine-rich repeats and immunoglobulin-like domains protein 2</fullName>
    </submittedName>
</protein>
<dbReference type="SMART" id="SM00365">
    <property type="entry name" value="LRR_SD22"/>
    <property type="match status" value="5"/>
</dbReference>
<sequence length="772" mass="86962">MNLKRGLILSLVALLSSTTVGECASGCPVLPSGYCFTDCSRVGSSTFSHMRVVCEGISSKTLHEDLIIFSGLETRFTLRIWNSPDITRLGGNIFAAVNDYIESFELENLPNLRMLPEVQDIRNLRFLTIRGTPMIEHLPLEALPSTLISVELLGTGITQFINDRPDFNGLPKLKSFTIRNQAVNFIYNFFSSFPALDTIEISDCMITITRGADPKTFITKKPLKLFRINGNTWKVFDVRYMSNILLQMLSGLKVDNGTEIDFYHNELPISKLGIQRFLSVAHVKKLILGGNTFDDYTTIEGTFQRFNDLEYLDLSYTQLPNSKEGVFAGLPKLNKLILDGNNLNTPVELFNGLTARNLSILHMASSSLRLLPAGISYFGKNLTVLKMSHNYLNTFNAFLAKSWAVLAQDKNSSLGLQKLQRLDISSNWITDFQSKSMQNLTSLTFLDISCNPFVTVTPKFFMYLPKSLVELNMTFCGDRESERPKIEKDAFEYLNNIKILHLGGGFFKAGILLRLHSMPMETLQGLQELYLPRNKIAYLNPDGSHFANMTGLRVLDLSFNRLQSISGNSFQPLVSLTHLNLANNAIFSIGEIDMKYLTNLRYLELSGNGMAQISDGAFDQLKDLTGLFLANNIFIDPMKVIKPSSHGGRNLVHLDLTNLPLSCIPPQLFMKYGSLKWIYFNESLPLFVDMDAVNSTLEQILETPMHPWAELKFNERKAIEGNAMEAERAFMRFEVPDPSNSIYQFILANFAGGYNPNERQIRRKIGNLICPN</sequence>
<dbReference type="SUPFAM" id="SSF52047">
    <property type="entry name" value="RNI-like"/>
    <property type="match status" value="1"/>
</dbReference>
<evidence type="ECO:0000256" key="2">
    <source>
        <dbReference type="ARBA" id="ARBA00022737"/>
    </source>
</evidence>
<feature type="chain" id="PRO_5040925600" evidence="3">
    <location>
        <begin position="24"/>
        <end position="772"/>
    </location>
</feature>
<dbReference type="PANTHER" id="PTHR24366">
    <property type="entry name" value="IG(IMMUNOGLOBULIN) AND LRR(LEUCINE RICH REPEAT) DOMAINS"/>
    <property type="match status" value="1"/>
</dbReference>
<dbReference type="EMBL" id="MTYJ01000230">
    <property type="protein sequence ID" value="OWA51529.1"/>
    <property type="molecule type" value="Genomic_DNA"/>
</dbReference>
<dbReference type="PANTHER" id="PTHR24366:SF96">
    <property type="entry name" value="LEUCINE RICH REPEAT CONTAINING 53"/>
    <property type="match status" value="1"/>
</dbReference>
<dbReference type="Proteomes" id="UP000192578">
    <property type="component" value="Unassembled WGS sequence"/>
</dbReference>
<dbReference type="Pfam" id="PF13516">
    <property type="entry name" value="LRR_6"/>
    <property type="match status" value="1"/>
</dbReference>
<reference evidence="5" key="1">
    <citation type="submission" date="2017-01" db="EMBL/GenBank/DDBJ databases">
        <title>Comparative genomics of anhydrobiosis in the tardigrade Hypsibius dujardini.</title>
        <authorList>
            <person name="Yoshida Y."/>
            <person name="Koutsovoulos G."/>
            <person name="Laetsch D."/>
            <person name="Stevens L."/>
            <person name="Kumar S."/>
            <person name="Horikawa D."/>
            <person name="Ishino K."/>
            <person name="Komine S."/>
            <person name="Tomita M."/>
            <person name="Blaxter M."/>
            <person name="Arakawa K."/>
        </authorList>
    </citation>
    <scope>NUCLEOTIDE SEQUENCE [LARGE SCALE GENOMIC DNA]</scope>
    <source>
        <strain evidence="5">Z151</strain>
    </source>
</reference>